<dbReference type="Pfam" id="PF00010">
    <property type="entry name" value="HLH"/>
    <property type="match status" value="1"/>
</dbReference>
<comment type="subcellular location">
    <subcellularLocation>
        <location evidence="1">Nucleus</location>
    </subcellularLocation>
</comment>
<dbReference type="InterPro" id="IPR036638">
    <property type="entry name" value="HLH_DNA-bd_sf"/>
</dbReference>
<evidence type="ECO:0000256" key="6">
    <source>
        <dbReference type="ARBA" id="ARBA00023242"/>
    </source>
</evidence>
<dbReference type="GO" id="GO:0003677">
    <property type="term" value="F:DNA binding"/>
    <property type="evidence" value="ECO:0007669"/>
    <property type="project" value="UniProtKB-KW"/>
</dbReference>
<dbReference type="GO" id="GO:0005737">
    <property type="term" value="C:cytoplasm"/>
    <property type="evidence" value="ECO:0007669"/>
    <property type="project" value="InterPro"/>
</dbReference>
<dbReference type="EMBL" id="CAJEWN010001883">
    <property type="protein sequence ID" value="CAD2200649.1"/>
    <property type="molecule type" value="Genomic_DNA"/>
</dbReference>
<dbReference type="InterPro" id="IPR001067">
    <property type="entry name" value="Nuc_translocat"/>
</dbReference>
<organism evidence="10 11">
    <name type="scientific">Meloidogyne enterolobii</name>
    <name type="common">Root-knot nematode worm</name>
    <name type="synonym">Meloidogyne mayaguensis</name>
    <dbReference type="NCBI Taxonomy" id="390850"/>
    <lineage>
        <taxon>Eukaryota</taxon>
        <taxon>Metazoa</taxon>
        <taxon>Ecdysozoa</taxon>
        <taxon>Nematoda</taxon>
        <taxon>Chromadorea</taxon>
        <taxon>Rhabditida</taxon>
        <taxon>Tylenchina</taxon>
        <taxon>Tylenchomorpha</taxon>
        <taxon>Tylenchoidea</taxon>
        <taxon>Meloidogynidae</taxon>
        <taxon>Meloidogyninae</taxon>
        <taxon>Meloidogyne</taxon>
    </lineage>
</organism>
<dbReference type="PANTHER" id="PTHR23042">
    <property type="entry name" value="CIRCADIAN PROTEIN CLOCK/ARNT/BMAL/PAS"/>
    <property type="match status" value="1"/>
</dbReference>
<dbReference type="SMART" id="SM00353">
    <property type="entry name" value="HLH"/>
    <property type="match status" value="1"/>
</dbReference>
<evidence type="ECO:0000259" key="9">
    <source>
        <dbReference type="PROSITE" id="PS50888"/>
    </source>
</evidence>
<evidence type="ECO:0000256" key="4">
    <source>
        <dbReference type="ARBA" id="ARBA00023125"/>
    </source>
</evidence>
<dbReference type="FunFam" id="4.10.280.10:FF:000011">
    <property type="entry name" value="Aryl hydrocarbon receptor nuclear translocator 2"/>
    <property type="match status" value="1"/>
</dbReference>
<evidence type="ECO:0000256" key="2">
    <source>
        <dbReference type="ARBA" id="ARBA00022737"/>
    </source>
</evidence>
<gene>
    <name evidence="10" type="ORF">MENT_LOCUS54130</name>
</gene>
<accession>A0A6V7XMV8</accession>
<dbReference type="PRINTS" id="PR00785">
    <property type="entry name" value="NCTRNSLOCATR"/>
</dbReference>
<protein>
    <recommendedName>
        <fullName evidence="7">Aryl hydrocarbon receptor nuclear translocator homolog</fullName>
    </recommendedName>
</protein>
<evidence type="ECO:0000313" key="11">
    <source>
        <dbReference type="Proteomes" id="UP000580250"/>
    </source>
</evidence>
<dbReference type="OrthoDB" id="71302at2759"/>
<dbReference type="Gene3D" id="4.10.280.10">
    <property type="entry name" value="Helix-loop-helix DNA-binding domain"/>
    <property type="match status" value="1"/>
</dbReference>
<dbReference type="PROSITE" id="PS50888">
    <property type="entry name" value="BHLH"/>
    <property type="match status" value="1"/>
</dbReference>
<evidence type="ECO:0000256" key="7">
    <source>
        <dbReference type="ARBA" id="ARBA00073216"/>
    </source>
</evidence>
<evidence type="ECO:0000256" key="1">
    <source>
        <dbReference type="ARBA" id="ARBA00004123"/>
    </source>
</evidence>
<feature type="region of interest" description="Disordered" evidence="8">
    <location>
        <begin position="15"/>
        <end position="39"/>
    </location>
</feature>
<name>A0A6V7XMV8_MELEN</name>
<dbReference type="GO" id="GO:0045944">
    <property type="term" value="P:positive regulation of transcription by RNA polymerase II"/>
    <property type="evidence" value="ECO:0007669"/>
    <property type="project" value="UniProtKB-ARBA"/>
</dbReference>
<sequence length="165" mass="19058">MLDQGSIPLINLPLQQQNSRPSNNHHQNLSQQRLPNNVQEGRERFARENHSEIERRRRNKMTHYINELADMVPQCAALGRKPDKLTILRMAVSHMKSIRGDLLNSNNHQNPPSFLTDQELKHLIMEAANGFLFVLSCEDSRVIYVSDSIYPVLNVSQVFYFNFCG</sequence>
<dbReference type="AlphaFoldDB" id="A0A6V7XMV8"/>
<evidence type="ECO:0000256" key="8">
    <source>
        <dbReference type="SAM" id="MobiDB-lite"/>
    </source>
</evidence>
<keyword evidence="3" id="KW-0805">Transcription regulation</keyword>
<dbReference type="GO" id="GO:0005634">
    <property type="term" value="C:nucleus"/>
    <property type="evidence" value="ECO:0007669"/>
    <property type="project" value="UniProtKB-SubCell"/>
</dbReference>
<dbReference type="Proteomes" id="UP000580250">
    <property type="component" value="Unassembled WGS sequence"/>
</dbReference>
<comment type="caution">
    <text evidence="10">The sequence shown here is derived from an EMBL/GenBank/DDBJ whole genome shotgun (WGS) entry which is preliminary data.</text>
</comment>
<evidence type="ECO:0000313" key="10">
    <source>
        <dbReference type="EMBL" id="CAD2200649.1"/>
    </source>
</evidence>
<evidence type="ECO:0000256" key="3">
    <source>
        <dbReference type="ARBA" id="ARBA00023015"/>
    </source>
</evidence>
<keyword evidence="4" id="KW-0238">DNA-binding</keyword>
<dbReference type="Gene3D" id="3.30.450.20">
    <property type="entry name" value="PAS domain"/>
    <property type="match status" value="1"/>
</dbReference>
<reference evidence="10 11" key="1">
    <citation type="submission" date="2020-08" db="EMBL/GenBank/DDBJ databases">
        <authorList>
            <person name="Koutsovoulos G."/>
            <person name="Danchin GJ E."/>
        </authorList>
    </citation>
    <scope>NUCLEOTIDE SEQUENCE [LARGE SCALE GENOMIC DNA]</scope>
</reference>
<dbReference type="GO" id="GO:0003700">
    <property type="term" value="F:DNA-binding transcription factor activity"/>
    <property type="evidence" value="ECO:0007669"/>
    <property type="project" value="InterPro"/>
</dbReference>
<feature type="domain" description="BHLH" evidence="9">
    <location>
        <begin position="45"/>
        <end position="98"/>
    </location>
</feature>
<dbReference type="GO" id="GO:0005667">
    <property type="term" value="C:transcription regulator complex"/>
    <property type="evidence" value="ECO:0007669"/>
    <property type="project" value="InterPro"/>
</dbReference>
<dbReference type="InterPro" id="IPR050933">
    <property type="entry name" value="Circadian_TF"/>
</dbReference>
<evidence type="ECO:0000256" key="5">
    <source>
        <dbReference type="ARBA" id="ARBA00023163"/>
    </source>
</evidence>
<keyword evidence="2" id="KW-0677">Repeat</keyword>
<keyword evidence="5" id="KW-0804">Transcription</keyword>
<dbReference type="InterPro" id="IPR011598">
    <property type="entry name" value="bHLH_dom"/>
</dbReference>
<dbReference type="SUPFAM" id="SSF47459">
    <property type="entry name" value="HLH, helix-loop-helix DNA-binding domain"/>
    <property type="match status" value="1"/>
</dbReference>
<dbReference type="CDD" id="cd18947">
    <property type="entry name" value="bHLH-PAS_ARNT"/>
    <property type="match status" value="1"/>
</dbReference>
<keyword evidence="6" id="KW-0539">Nucleus</keyword>
<dbReference type="GO" id="GO:0046983">
    <property type="term" value="F:protein dimerization activity"/>
    <property type="evidence" value="ECO:0007669"/>
    <property type="project" value="InterPro"/>
</dbReference>
<proteinExistence type="predicted"/>